<evidence type="ECO:0000313" key="1">
    <source>
        <dbReference type="EMBL" id="QBY51753.1"/>
    </source>
</evidence>
<dbReference type="RefSeq" id="WP_135704055.1">
    <property type="nucleotide sequence ID" value="NZ_CP038635.1"/>
</dbReference>
<proteinExistence type="predicted"/>
<evidence type="ECO:0000313" key="2">
    <source>
        <dbReference type="Proteomes" id="UP000295294"/>
    </source>
</evidence>
<organism evidence="1 2">
    <name type="scientific">Cupriavidus oxalaticus</name>
    <dbReference type="NCBI Taxonomy" id="96344"/>
    <lineage>
        <taxon>Bacteria</taxon>
        <taxon>Pseudomonadati</taxon>
        <taxon>Pseudomonadota</taxon>
        <taxon>Betaproteobacteria</taxon>
        <taxon>Burkholderiales</taxon>
        <taxon>Burkholderiaceae</taxon>
        <taxon>Cupriavidus</taxon>
    </lineage>
</organism>
<protein>
    <submittedName>
        <fullName evidence="1">Uncharacterized protein</fullName>
    </submittedName>
</protein>
<dbReference type="Proteomes" id="UP000295294">
    <property type="component" value="Chromosome 2"/>
</dbReference>
<gene>
    <name evidence="1" type="ORF">E0W60_10900</name>
</gene>
<reference evidence="1 2" key="1">
    <citation type="submission" date="2019-03" db="EMBL/GenBank/DDBJ databases">
        <title>Efficiently degradation of phenoxyalkanoic acid herbicides by Cupriavidus oxalaticus strain X32.</title>
        <authorList>
            <person name="Sheng X."/>
        </authorList>
    </citation>
    <scope>NUCLEOTIDE SEQUENCE [LARGE SCALE GENOMIC DNA]</scope>
    <source>
        <strain evidence="1 2">X32</strain>
    </source>
</reference>
<sequence length="133" mass="14968">MLNMLSFFAPRQYENPLTEQGRARTIAAFHLAQGNTDELTTMEMRRDVLNKLMSPRAVSYWLNDKEWLCISRKVGQVALLRLTDAGLRTCANSVAGGSEVPTTSELVASRRRLMLHGGTGHTEVVFPFLREED</sequence>
<dbReference type="AlphaFoldDB" id="A0A4P7LF22"/>
<accession>A0A4P7LF22</accession>
<dbReference type="EMBL" id="CP038635">
    <property type="protein sequence ID" value="QBY51753.1"/>
    <property type="molecule type" value="Genomic_DNA"/>
</dbReference>
<dbReference type="KEGG" id="cox:E0W60_10900"/>
<name>A0A4P7LF22_9BURK</name>